<dbReference type="EMBL" id="JAVDYF010000001">
    <property type="protein sequence ID" value="MDR7356026.1"/>
    <property type="molecule type" value="Genomic_DNA"/>
</dbReference>
<evidence type="ECO:0008006" key="3">
    <source>
        <dbReference type="Google" id="ProtNLM"/>
    </source>
</evidence>
<gene>
    <name evidence="1" type="ORF">J2S37_002564</name>
</gene>
<protein>
    <recommendedName>
        <fullName evidence="3">DUF4194 domain-containing protein</fullName>
    </recommendedName>
</protein>
<evidence type="ECO:0000313" key="2">
    <source>
        <dbReference type="Proteomes" id="UP001183619"/>
    </source>
</evidence>
<dbReference type="RefSeq" id="WP_277103517.1">
    <property type="nucleotide sequence ID" value="NZ_BAAAJS010000069.1"/>
</dbReference>
<evidence type="ECO:0000313" key="1">
    <source>
        <dbReference type="EMBL" id="MDR7356026.1"/>
    </source>
</evidence>
<reference evidence="1 2" key="1">
    <citation type="submission" date="2023-07" db="EMBL/GenBank/DDBJ databases">
        <title>Sequencing the genomes of 1000 actinobacteria strains.</title>
        <authorList>
            <person name="Klenk H.-P."/>
        </authorList>
    </citation>
    <scope>NUCLEOTIDE SEQUENCE [LARGE SCALE GENOMIC DNA]</scope>
    <source>
        <strain evidence="1 2">DSM 44508</strain>
    </source>
</reference>
<accession>A0ABU2BBN6</accession>
<dbReference type="Pfam" id="PF13835">
    <property type="entry name" value="DUF4194"/>
    <property type="match status" value="1"/>
</dbReference>
<sequence length="220" mass="24814">MSTTQPHSTQHTPVDDKLWESDTGTLSFDSRRALAQLLQGPLVRARQQPHIWHAILTDETALRSRLADIFLDLIVDEDAGIAFTRTANGGAPLSLGGKEVEVPKVLRTKTMTIIDTALLLYMRTQLGLAAPGERVLVDAEELRDNARLYRRLEDRDESTFDKRLSASLKRMITDYALLSPTETDDRYEVSPVLRHLFDPQVVEGIRAEFTQLLEKTTTED</sequence>
<dbReference type="InterPro" id="IPR025449">
    <property type="entry name" value="JetB"/>
</dbReference>
<organism evidence="1 2">
    <name type="scientific">Corynebacterium felinum</name>
    <dbReference type="NCBI Taxonomy" id="131318"/>
    <lineage>
        <taxon>Bacteria</taxon>
        <taxon>Bacillati</taxon>
        <taxon>Actinomycetota</taxon>
        <taxon>Actinomycetes</taxon>
        <taxon>Mycobacteriales</taxon>
        <taxon>Corynebacteriaceae</taxon>
        <taxon>Corynebacterium</taxon>
    </lineage>
</organism>
<dbReference type="Proteomes" id="UP001183619">
    <property type="component" value="Unassembled WGS sequence"/>
</dbReference>
<comment type="caution">
    <text evidence="1">The sequence shown here is derived from an EMBL/GenBank/DDBJ whole genome shotgun (WGS) entry which is preliminary data.</text>
</comment>
<name>A0ABU2BBN6_9CORY</name>
<proteinExistence type="predicted"/>
<keyword evidence="2" id="KW-1185">Reference proteome</keyword>